<dbReference type="PROSITE" id="PS01124">
    <property type="entry name" value="HTH_ARAC_FAMILY_2"/>
    <property type="match status" value="1"/>
</dbReference>
<evidence type="ECO:0000259" key="4">
    <source>
        <dbReference type="PROSITE" id="PS01124"/>
    </source>
</evidence>
<evidence type="ECO:0000256" key="2">
    <source>
        <dbReference type="ARBA" id="ARBA00023163"/>
    </source>
</evidence>
<dbReference type="InterPro" id="IPR002818">
    <property type="entry name" value="DJ-1/PfpI"/>
</dbReference>
<evidence type="ECO:0000313" key="5">
    <source>
        <dbReference type="EMBL" id="NRF17792.1"/>
    </source>
</evidence>
<evidence type="ECO:0000313" key="6">
    <source>
        <dbReference type="Proteomes" id="UP001155820"/>
    </source>
</evidence>
<gene>
    <name evidence="5" type="ORF">FOB26_01310</name>
</gene>
<keyword evidence="2" id="KW-0804">Transcription</keyword>
<feature type="compositionally biased region" description="Polar residues" evidence="3">
    <location>
        <begin position="1"/>
        <end position="12"/>
    </location>
</feature>
<dbReference type="CDD" id="cd03136">
    <property type="entry name" value="GATase1_AraC_ArgR_like"/>
    <property type="match status" value="1"/>
</dbReference>
<reference evidence="5" key="1">
    <citation type="submission" date="2019-07" db="EMBL/GenBank/DDBJ databases">
        <title>FDA dAtabase for Regulatory Grade micrObial Sequences (FDA-ARGOS): Supporting development and validation of Infectious Disease Dx tests.</title>
        <authorList>
            <person name="Bachman M."/>
            <person name="Young C."/>
            <person name="Tallon L."/>
            <person name="Sadzewicz L."/>
            <person name="Vavikolanu K."/>
            <person name="Mehta A."/>
            <person name="Aluvathingal J."/>
            <person name="Nadendla S."/>
            <person name="Nandy P."/>
            <person name="Geyer C."/>
            <person name="Yan Y."/>
            <person name="Sichtig H."/>
        </authorList>
    </citation>
    <scope>NUCLEOTIDE SEQUENCE</scope>
    <source>
        <strain evidence="5">FDAARGOS_618</strain>
        <plasmid evidence="5">unnamed2</plasmid>
    </source>
</reference>
<dbReference type="Proteomes" id="UP001155820">
    <property type="component" value="Unassembled WGS sequence"/>
</dbReference>
<dbReference type="InterPro" id="IPR009057">
    <property type="entry name" value="Homeodomain-like_sf"/>
</dbReference>
<dbReference type="InterPro" id="IPR029062">
    <property type="entry name" value="Class_I_gatase-like"/>
</dbReference>
<organism evidence="5 6">
    <name type="scientific">Agrobacterium pusense</name>
    <dbReference type="NCBI Taxonomy" id="648995"/>
    <lineage>
        <taxon>Bacteria</taxon>
        <taxon>Pseudomonadati</taxon>
        <taxon>Pseudomonadota</taxon>
        <taxon>Alphaproteobacteria</taxon>
        <taxon>Hyphomicrobiales</taxon>
        <taxon>Rhizobiaceae</taxon>
        <taxon>Rhizobium/Agrobacterium group</taxon>
        <taxon>Agrobacterium</taxon>
    </lineage>
</organism>
<accession>A0AA44EGX0</accession>
<keyword evidence="5" id="KW-0614">Plasmid</keyword>
<feature type="region of interest" description="Disordered" evidence="3">
    <location>
        <begin position="1"/>
        <end position="22"/>
    </location>
</feature>
<keyword evidence="1" id="KW-0805">Transcription regulation</keyword>
<dbReference type="SUPFAM" id="SSF52317">
    <property type="entry name" value="Class I glutamine amidotransferase-like"/>
    <property type="match status" value="1"/>
</dbReference>
<dbReference type="InterPro" id="IPR052158">
    <property type="entry name" value="INH-QAR"/>
</dbReference>
<sequence>MRERATYTSEGSLNDGGLEGPAPTSTGRRLRFGFILCRSFTLSAFSLFVDTLRLAGDQLDRSRRVNADWEVVSSTGHFVKSSCGISVVPTVGLVEPDQFDMMVVVGGLLSDETACDHSTLKYIQLAARKRIPLIGLCTGSFVLADAGLLGRHESCVSWLHYDAFRNRYPNLKVRPDRLFNFDGLFGSCAGGASAADFAASIVRSKLGRDAQQNALDILQISKPRDNWDSQTRVPIRPPIADGEEKSGLDARVNATLLLMEQRLADPLEIEELASAVGLSRRQLERLYLRDLRMSPAEAYCSLRLRRAKQLVISTSRPFIDIAVDVGFTSASHMARSFRRVYGHSPSVLRTEAV</sequence>
<dbReference type="PANTHER" id="PTHR43130">
    <property type="entry name" value="ARAC-FAMILY TRANSCRIPTIONAL REGULATOR"/>
    <property type="match status" value="1"/>
</dbReference>
<evidence type="ECO:0000256" key="3">
    <source>
        <dbReference type="SAM" id="MobiDB-lite"/>
    </source>
</evidence>
<comment type="caution">
    <text evidence="5">The sequence shown here is derived from an EMBL/GenBank/DDBJ whole genome shotgun (WGS) entry which is preliminary data.</text>
</comment>
<dbReference type="GO" id="GO:0043565">
    <property type="term" value="F:sequence-specific DNA binding"/>
    <property type="evidence" value="ECO:0007669"/>
    <property type="project" value="InterPro"/>
</dbReference>
<dbReference type="InterPro" id="IPR018060">
    <property type="entry name" value="HTH_AraC"/>
</dbReference>
<geneLocation type="plasmid" evidence="5">
    <name>unnamed2</name>
</geneLocation>
<name>A0AA44EGX0_9HYPH</name>
<dbReference type="GO" id="GO:0003700">
    <property type="term" value="F:DNA-binding transcription factor activity"/>
    <property type="evidence" value="ECO:0007669"/>
    <property type="project" value="InterPro"/>
</dbReference>
<dbReference type="Pfam" id="PF01965">
    <property type="entry name" value="DJ-1_PfpI"/>
    <property type="match status" value="1"/>
</dbReference>
<protein>
    <submittedName>
        <fullName evidence="5">GlxA family transcriptional regulator</fullName>
    </submittedName>
</protein>
<keyword evidence="6" id="KW-1185">Reference proteome</keyword>
<dbReference type="PANTHER" id="PTHR43130:SF3">
    <property type="entry name" value="HTH-TYPE TRANSCRIPTIONAL REGULATOR RV1931C"/>
    <property type="match status" value="1"/>
</dbReference>
<dbReference type="Pfam" id="PF12833">
    <property type="entry name" value="HTH_18"/>
    <property type="match status" value="1"/>
</dbReference>
<feature type="domain" description="HTH araC/xylS-type" evidence="4">
    <location>
        <begin position="253"/>
        <end position="351"/>
    </location>
</feature>
<dbReference type="Gene3D" id="3.40.50.880">
    <property type="match status" value="1"/>
</dbReference>
<dbReference type="Gene3D" id="1.10.10.60">
    <property type="entry name" value="Homeodomain-like"/>
    <property type="match status" value="1"/>
</dbReference>
<dbReference type="SMART" id="SM00342">
    <property type="entry name" value="HTH_ARAC"/>
    <property type="match status" value="1"/>
</dbReference>
<evidence type="ECO:0000256" key="1">
    <source>
        <dbReference type="ARBA" id="ARBA00023015"/>
    </source>
</evidence>
<proteinExistence type="predicted"/>
<dbReference type="EMBL" id="JABRWM010000002">
    <property type="protein sequence ID" value="NRF17792.1"/>
    <property type="molecule type" value="Genomic_DNA"/>
</dbReference>
<dbReference type="RefSeq" id="WP_172873157.1">
    <property type="nucleotide sequence ID" value="NZ_JABRWL010000001.1"/>
</dbReference>
<dbReference type="AlphaFoldDB" id="A0AA44EGX0"/>
<dbReference type="SUPFAM" id="SSF46689">
    <property type="entry name" value="Homeodomain-like"/>
    <property type="match status" value="2"/>
</dbReference>